<dbReference type="InterPro" id="IPR047859">
    <property type="entry name" value="Ribosomal_bL17_CS"/>
</dbReference>
<comment type="subunit">
    <text evidence="4">Part of the 50S ribosomal subunit. Contacts protein L32.</text>
</comment>
<reference evidence="7 8" key="1">
    <citation type="submission" date="2018-06" db="EMBL/GenBank/DDBJ databases">
        <title>Genomic Encyclopedia of Type Strains, Phase III (KMG-III): the genomes of soil and plant-associated and newly described type strains.</title>
        <authorList>
            <person name="Whitman W."/>
        </authorList>
    </citation>
    <scope>NUCLEOTIDE SEQUENCE [LARGE SCALE GENOMIC DNA]</scope>
    <source>
        <strain evidence="7 8">CGMCC 1.12504</strain>
    </source>
</reference>
<evidence type="ECO:0000256" key="3">
    <source>
        <dbReference type="ARBA" id="ARBA00023274"/>
    </source>
</evidence>
<dbReference type="OrthoDB" id="9809073at2"/>
<dbReference type="InterPro" id="IPR036373">
    <property type="entry name" value="Ribosomal_bL17_sf"/>
</dbReference>
<dbReference type="InterPro" id="IPR000456">
    <property type="entry name" value="Ribosomal_bL17"/>
</dbReference>
<comment type="caution">
    <text evidence="7">The sequence shown here is derived from an EMBL/GenBank/DDBJ whole genome shotgun (WGS) entry which is preliminary data.</text>
</comment>
<dbReference type="AlphaFoldDB" id="A0A328WRE0"/>
<dbReference type="GO" id="GO:0003735">
    <property type="term" value="F:structural constituent of ribosome"/>
    <property type="evidence" value="ECO:0007669"/>
    <property type="project" value="InterPro"/>
</dbReference>
<dbReference type="PANTHER" id="PTHR14413">
    <property type="entry name" value="RIBOSOMAL PROTEIN L17"/>
    <property type="match status" value="1"/>
</dbReference>
<evidence type="ECO:0000256" key="4">
    <source>
        <dbReference type="HAMAP-Rule" id="MF_01368"/>
    </source>
</evidence>
<evidence type="ECO:0000256" key="5">
    <source>
        <dbReference type="RuleBase" id="RU000660"/>
    </source>
</evidence>
<dbReference type="Gene3D" id="3.90.1030.10">
    <property type="entry name" value="Ribosomal protein L17"/>
    <property type="match status" value="1"/>
</dbReference>
<feature type="region of interest" description="Disordered" evidence="6">
    <location>
        <begin position="126"/>
        <end position="168"/>
    </location>
</feature>
<organism evidence="7 8">
    <name type="scientific">Flavobacterium lacus</name>
    <dbReference type="NCBI Taxonomy" id="1353778"/>
    <lineage>
        <taxon>Bacteria</taxon>
        <taxon>Pseudomonadati</taxon>
        <taxon>Bacteroidota</taxon>
        <taxon>Flavobacteriia</taxon>
        <taxon>Flavobacteriales</taxon>
        <taxon>Flavobacteriaceae</taxon>
        <taxon>Flavobacterium</taxon>
    </lineage>
</organism>
<keyword evidence="3 4" id="KW-0687">Ribonucleoprotein</keyword>
<proteinExistence type="inferred from homology"/>
<dbReference type="SUPFAM" id="SSF64263">
    <property type="entry name" value="Prokaryotic ribosomal protein L17"/>
    <property type="match status" value="1"/>
</dbReference>
<dbReference type="RefSeq" id="WP_112086709.1">
    <property type="nucleotide sequence ID" value="NZ_QLSV01000012.1"/>
</dbReference>
<evidence type="ECO:0000256" key="6">
    <source>
        <dbReference type="SAM" id="MobiDB-lite"/>
    </source>
</evidence>
<evidence type="ECO:0000256" key="2">
    <source>
        <dbReference type="ARBA" id="ARBA00022980"/>
    </source>
</evidence>
<feature type="compositionally biased region" description="Low complexity" evidence="6">
    <location>
        <begin position="145"/>
        <end position="168"/>
    </location>
</feature>
<evidence type="ECO:0000313" key="7">
    <source>
        <dbReference type="EMBL" id="RAR46997.1"/>
    </source>
</evidence>
<keyword evidence="2 4" id="KW-0689">Ribosomal protein</keyword>
<evidence type="ECO:0000313" key="8">
    <source>
        <dbReference type="Proteomes" id="UP000249518"/>
    </source>
</evidence>
<dbReference type="Pfam" id="PF01196">
    <property type="entry name" value="Ribosomal_L17"/>
    <property type="match status" value="1"/>
</dbReference>
<name>A0A328WRE0_9FLAO</name>
<dbReference type="GO" id="GO:0022625">
    <property type="term" value="C:cytosolic large ribosomal subunit"/>
    <property type="evidence" value="ECO:0007669"/>
    <property type="project" value="TreeGrafter"/>
</dbReference>
<comment type="similarity">
    <text evidence="1 4 5">Belongs to the bacterial ribosomal protein bL17 family.</text>
</comment>
<dbReference type="HAMAP" id="MF_01368">
    <property type="entry name" value="Ribosomal_bL17"/>
    <property type="match status" value="1"/>
</dbReference>
<dbReference type="EMBL" id="QLSV01000012">
    <property type="protein sequence ID" value="RAR46997.1"/>
    <property type="molecule type" value="Genomic_DNA"/>
</dbReference>
<dbReference type="NCBIfam" id="TIGR00059">
    <property type="entry name" value="L17"/>
    <property type="match status" value="1"/>
</dbReference>
<gene>
    <name evidence="4" type="primary">rplQ</name>
    <name evidence="7" type="ORF">B0I10_11211</name>
</gene>
<protein>
    <recommendedName>
        <fullName evidence="4">Large ribosomal subunit protein bL17</fullName>
    </recommendedName>
</protein>
<dbReference type="FunFam" id="3.90.1030.10:FF:000006">
    <property type="entry name" value="50S ribosomal protein L17"/>
    <property type="match status" value="1"/>
</dbReference>
<dbReference type="GO" id="GO:0006412">
    <property type="term" value="P:translation"/>
    <property type="evidence" value="ECO:0007669"/>
    <property type="project" value="UniProtKB-UniRule"/>
</dbReference>
<dbReference type="Proteomes" id="UP000249518">
    <property type="component" value="Unassembled WGS sequence"/>
</dbReference>
<dbReference type="PANTHER" id="PTHR14413:SF16">
    <property type="entry name" value="LARGE RIBOSOMAL SUBUNIT PROTEIN BL17M"/>
    <property type="match status" value="1"/>
</dbReference>
<sequence length="168" mass="18673">MRHGKKFNHLSRQQGHRRSMLANMACSLIEHKRINTTVAKAKALKQFVEPLITKSKEDTTHNRRTVFAYLRDKNGVTELFREVAAKVGDRPGGYTRIIKLGNRLGDNADMAMIELVDFNELYNGGKREEKKAKSRRGGKAKKTEAVAPEAKAPEAPAADSAPTTEAAE</sequence>
<keyword evidence="8" id="KW-1185">Reference proteome</keyword>
<accession>A0A328WRE0</accession>
<dbReference type="PROSITE" id="PS01167">
    <property type="entry name" value="RIBOSOMAL_L17"/>
    <property type="match status" value="1"/>
</dbReference>
<evidence type="ECO:0000256" key="1">
    <source>
        <dbReference type="ARBA" id="ARBA00008777"/>
    </source>
</evidence>